<keyword evidence="1" id="KW-0677">Repeat</keyword>
<dbReference type="PANTHER" id="PTHR47451">
    <property type="entry name" value="ARM REPEAT SUPERFAMILY PROTEIN"/>
    <property type="match status" value="1"/>
</dbReference>
<evidence type="ECO:0000313" key="4">
    <source>
        <dbReference type="Proteomes" id="UP000009183"/>
    </source>
</evidence>
<dbReference type="InterPro" id="IPR000225">
    <property type="entry name" value="Armadillo"/>
</dbReference>
<dbReference type="eggNOG" id="KOG2022">
    <property type="taxonomic scope" value="Eukaryota"/>
</dbReference>
<keyword evidence="4" id="KW-1185">Reference proteome</keyword>
<dbReference type="InterPro" id="IPR011989">
    <property type="entry name" value="ARM-like"/>
</dbReference>
<dbReference type="Proteomes" id="UP000009183">
    <property type="component" value="Chromosome 5"/>
</dbReference>
<dbReference type="ExpressionAtlas" id="F6I4A9">
    <property type="expression patterns" value="baseline"/>
</dbReference>
<dbReference type="SUPFAM" id="SSF48371">
    <property type="entry name" value="ARM repeat"/>
    <property type="match status" value="1"/>
</dbReference>
<proteinExistence type="predicted"/>
<name>F6I4A9_VITVI</name>
<dbReference type="EMBL" id="FN596745">
    <property type="protein sequence ID" value="CCB61824.1"/>
    <property type="molecule type" value="Genomic_DNA"/>
</dbReference>
<protein>
    <recommendedName>
        <fullName evidence="5">Protein ARABIDILLO 1</fullName>
    </recommendedName>
</protein>
<dbReference type="AlphaFoldDB" id="F6I4A9"/>
<gene>
    <name evidence="3" type="ordered locus">VIT_05s0062g01290</name>
</gene>
<reference evidence="4" key="1">
    <citation type="journal article" date="2007" name="Nature">
        <title>The grapevine genome sequence suggests ancestral hexaploidization in major angiosperm phyla.</title>
        <authorList>
            <consortium name="The French-Italian Public Consortium for Grapevine Genome Characterization."/>
            <person name="Jaillon O."/>
            <person name="Aury J.-M."/>
            <person name="Noel B."/>
            <person name="Policriti A."/>
            <person name="Clepet C."/>
            <person name="Casagrande A."/>
            <person name="Choisne N."/>
            <person name="Aubourg S."/>
            <person name="Vitulo N."/>
            <person name="Jubin C."/>
            <person name="Vezzi A."/>
            <person name="Legeai F."/>
            <person name="Hugueney P."/>
            <person name="Dasilva C."/>
            <person name="Horner D."/>
            <person name="Mica E."/>
            <person name="Jublot D."/>
            <person name="Poulain J."/>
            <person name="Bruyere C."/>
            <person name="Billault A."/>
            <person name="Segurens B."/>
            <person name="Gouyvenoux M."/>
            <person name="Ugarte E."/>
            <person name="Cattonaro F."/>
            <person name="Anthouard V."/>
            <person name="Vico V."/>
            <person name="Del Fabbro C."/>
            <person name="Alaux M."/>
            <person name="Di Gaspero G."/>
            <person name="Dumas V."/>
            <person name="Felice N."/>
            <person name="Paillard S."/>
            <person name="Juman I."/>
            <person name="Moroldo M."/>
            <person name="Scalabrin S."/>
            <person name="Canaguier A."/>
            <person name="Le Clainche I."/>
            <person name="Malacrida G."/>
            <person name="Durand E."/>
            <person name="Pesole G."/>
            <person name="Laucou V."/>
            <person name="Chatelet P."/>
            <person name="Merdinoglu D."/>
            <person name="Delledonne M."/>
            <person name="Pezzotti M."/>
            <person name="Lecharny A."/>
            <person name="Scarpelli C."/>
            <person name="Artiguenave F."/>
            <person name="Pe M.E."/>
            <person name="Valle G."/>
            <person name="Morgante M."/>
            <person name="Caboche M."/>
            <person name="Adam-Blondon A.-F."/>
            <person name="Weissenbach J."/>
            <person name="Quetier F."/>
            <person name="Wincker P."/>
        </authorList>
    </citation>
    <scope>NUCLEOTIDE SEQUENCE [LARGE SCALE GENOMIC DNA]</scope>
    <source>
        <strain evidence="4">cv. Pinot noir / PN40024</strain>
    </source>
</reference>
<dbReference type="PROSITE" id="PS50176">
    <property type="entry name" value="ARM_REPEAT"/>
    <property type="match status" value="1"/>
</dbReference>
<evidence type="ECO:0000313" key="3">
    <source>
        <dbReference type="EMBL" id="CCB61824.1"/>
    </source>
</evidence>
<accession>F6I4A9</accession>
<evidence type="ECO:0000256" key="1">
    <source>
        <dbReference type="ARBA" id="ARBA00022737"/>
    </source>
</evidence>
<dbReference type="PANTHER" id="PTHR47451:SF1">
    <property type="entry name" value="ARM REPEAT SUPERFAMILY PROTEIN"/>
    <property type="match status" value="1"/>
</dbReference>
<dbReference type="InterPro" id="IPR016024">
    <property type="entry name" value="ARM-type_fold"/>
</dbReference>
<organism evidence="3 4">
    <name type="scientific">Vitis vinifera</name>
    <name type="common">Grape</name>
    <dbReference type="NCBI Taxonomy" id="29760"/>
    <lineage>
        <taxon>Eukaryota</taxon>
        <taxon>Viridiplantae</taxon>
        <taxon>Streptophyta</taxon>
        <taxon>Embryophyta</taxon>
        <taxon>Tracheophyta</taxon>
        <taxon>Spermatophyta</taxon>
        <taxon>Magnoliopsida</taxon>
        <taxon>eudicotyledons</taxon>
        <taxon>Gunneridae</taxon>
        <taxon>Pentapetalae</taxon>
        <taxon>rosids</taxon>
        <taxon>Vitales</taxon>
        <taxon>Vitaceae</taxon>
        <taxon>Viteae</taxon>
        <taxon>Vitis</taxon>
    </lineage>
</organism>
<sequence>MELQIKVAQAVHALNHDSQSRNRVAANQWLVQFQQTDLAWDVAISILTSDHHRHHHLVLHSLLTVSALSSSCTCEAAAGLLREISSINLYRESVAESGAIEEITGLLRHSSLTSEVKEQSICTLWNLSVDEKLRMKIANTDLLPLAIKSLEDEDIKVKEAAGGVLVNLALSKSLHSIIVEAVPMIGAAAYKAMTPGLYSWPSLPDGTKIEQSSKAPSKYGSS</sequence>
<feature type="repeat" description="ARM" evidence="2">
    <location>
        <begin position="98"/>
        <end position="142"/>
    </location>
</feature>
<evidence type="ECO:0000256" key="2">
    <source>
        <dbReference type="PROSITE-ProRule" id="PRU00259"/>
    </source>
</evidence>
<evidence type="ECO:0008006" key="5">
    <source>
        <dbReference type="Google" id="ProtNLM"/>
    </source>
</evidence>
<dbReference type="PaxDb" id="29760-VIT_05s0062g01290.t01"/>
<dbReference type="Gene3D" id="1.25.10.10">
    <property type="entry name" value="Leucine-rich Repeat Variant"/>
    <property type="match status" value="2"/>
</dbReference>
<dbReference type="HOGENOM" id="CLU_1247286_0_0_1"/>
<dbReference type="InParanoid" id="F6I4A9"/>